<dbReference type="InterPro" id="IPR005876">
    <property type="entry name" value="Co_trans_ATP-bd"/>
</dbReference>
<keyword evidence="3 10" id="KW-0813">Transport</keyword>
<evidence type="ECO:0000256" key="6">
    <source>
        <dbReference type="ARBA" id="ARBA00022840"/>
    </source>
</evidence>
<dbReference type="Pfam" id="PF00005">
    <property type="entry name" value="ABC_tran"/>
    <property type="match status" value="1"/>
</dbReference>
<evidence type="ECO:0000313" key="13">
    <source>
        <dbReference type="Proteomes" id="UP000275256"/>
    </source>
</evidence>
<evidence type="ECO:0000256" key="9">
    <source>
        <dbReference type="ARBA" id="ARBA00025157"/>
    </source>
</evidence>
<reference evidence="12 13" key="1">
    <citation type="submission" date="2018-10" db="EMBL/GenBank/DDBJ databases">
        <title>Tessaracoccus antarcticuss sp. nov., isolated from sediment.</title>
        <authorList>
            <person name="Zhou L.Y."/>
            <person name="Du Z.J."/>
        </authorList>
    </citation>
    <scope>NUCLEOTIDE SEQUENCE [LARGE SCALE GENOMIC DNA]</scope>
    <source>
        <strain evidence="12 13">JDX10</strain>
    </source>
</reference>
<evidence type="ECO:0000256" key="10">
    <source>
        <dbReference type="RuleBase" id="RU364103"/>
    </source>
</evidence>
<dbReference type="InterPro" id="IPR003439">
    <property type="entry name" value="ABC_transporter-like_ATP-bd"/>
</dbReference>
<comment type="function">
    <text evidence="10">Part of an ABC transporter complex. Responsible for energy coupling to the transport system.</text>
</comment>
<comment type="function">
    <text evidence="9">Probably part of an ABC transporter complex. Responsible for energy coupling to the transport system.</text>
</comment>
<evidence type="ECO:0000256" key="7">
    <source>
        <dbReference type="ARBA" id="ARBA00022967"/>
    </source>
</evidence>
<name>A0A3M0GJ38_9ACTN</name>
<dbReference type="EMBL" id="REFW01000001">
    <property type="protein sequence ID" value="RMB61633.1"/>
    <property type="molecule type" value="Genomic_DNA"/>
</dbReference>
<dbReference type="InterPro" id="IPR015856">
    <property type="entry name" value="ABC_transpr_CbiO/EcfA_su"/>
</dbReference>
<sequence>MKSAPPLLAAHRLVARFPGGDAVLRQANFTVTRGRRVALLGANGSGKTTLLRCLSGALKPAEGEIAFDGQPLRHDRVSLRGHRARVQLVLQNPDEQLFSADVRQDVSFGPLNLGLDPAAASSRVEESLDLLGITHLAERPVHQLSYGERKRVTIAGAVAMRPQVLLLDEPTAGLDPAGVAELMQTLDKLSSTVVLATHDVDLALMWADELAIVTGHLVRQGGPDMLADASLLEAARLRRPWQLDLLAHLGHDMEMLRGDHVPRTVADVAAVISRSASGAPTR</sequence>
<evidence type="ECO:0000256" key="2">
    <source>
        <dbReference type="ARBA" id="ARBA00005417"/>
    </source>
</evidence>
<accession>A0A3M0GJ38</accession>
<dbReference type="GO" id="GO:0005524">
    <property type="term" value="F:ATP binding"/>
    <property type="evidence" value="ECO:0007669"/>
    <property type="project" value="UniProtKB-UniRule"/>
</dbReference>
<dbReference type="InterPro" id="IPR003593">
    <property type="entry name" value="AAA+_ATPase"/>
</dbReference>
<dbReference type="GO" id="GO:0042626">
    <property type="term" value="F:ATPase-coupled transmembrane transporter activity"/>
    <property type="evidence" value="ECO:0007669"/>
    <property type="project" value="TreeGrafter"/>
</dbReference>
<evidence type="ECO:0000256" key="1">
    <source>
        <dbReference type="ARBA" id="ARBA00004202"/>
    </source>
</evidence>
<dbReference type="OrthoDB" id="9806471at2"/>
<dbReference type="SUPFAM" id="SSF52540">
    <property type="entry name" value="P-loop containing nucleoside triphosphate hydrolases"/>
    <property type="match status" value="1"/>
</dbReference>
<dbReference type="RefSeq" id="WP_121900180.1">
    <property type="nucleotide sequence ID" value="NZ_REFW01000001.1"/>
</dbReference>
<dbReference type="PANTHER" id="PTHR43553">
    <property type="entry name" value="HEAVY METAL TRANSPORTER"/>
    <property type="match status" value="1"/>
</dbReference>
<dbReference type="AlphaFoldDB" id="A0A3M0GJ38"/>
<proteinExistence type="inferred from homology"/>
<dbReference type="PROSITE" id="PS00211">
    <property type="entry name" value="ABC_TRANSPORTER_1"/>
    <property type="match status" value="1"/>
</dbReference>
<dbReference type="InterPro" id="IPR017871">
    <property type="entry name" value="ABC_transporter-like_CS"/>
</dbReference>
<dbReference type="NCBIfam" id="TIGR01166">
    <property type="entry name" value="cbiO"/>
    <property type="match status" value="1"/>
</dbReference>
<keyword evidence="5 10" id="KW-0547">Nucleotide-binding</keyword>
<keyword evidence="4 10" id="KW-1003">Cell membrane</keyword>
<dbReference type="Proteomes" id="UP000275256">
    <property type="component" value="Unassembled WGS sequence"/>
</dbReference>
<dbReference type="PROSITE" id="PS50893">
    <property type="entry name" value="ABC_TRANSPORTER_2"/>
    <property type="match status" value="1"/>
</dbReference>
<evidence type="ECO:0000256" key="3">
    <source>
        <dbReference type="ARBA" id="ARBA00022448"/>
    </source>
</evidence>
<dbReference type="CDD" id="cd03225">
    <property type="entry name" value="ABC_cobalt_CbiO_domain1"/>
    <property type="match status" value="1"/>
</dbReference>
<keyword evidence="8 10" id="KW-0472">Membrane</keyword>
<dbReference type="InterPro" id="IPR027417">
    <property type="entry name" value="P-loop_NTPase"/>
</dbReference>
<protein>
    <recommendedName>
        <fullName evidence="10">ABC transporter ATP-binding protein</fullName>
    </recommendedName>
</protein>
<dbReference type="InterPro" id="IPR050095">
    <property type="entry name" value="ECF_ABC_transporter_ATP-bd"/>
</dbReference>
<dbReference type="GO" id="GO:0043190">
    <property type="term" value="C:ATP-binding cassette (ABC) transporter complex"/>
    <property type="evidence" value="ECO:0007669"/>
    <property type="project" value="TreeGrafter"/>
</dbReference>
<evidence type="ECO:0000256" key="5">
    <source>
        <dbReference type="ARBA" id="ARBA00022741"/>
    </source>
</evidence>
<comment type="subcellular location">
    <subcellularLocation>
        <location evidence="1 10">Cell membrane</location>
        <topology evidence="1 10">Peripheral membrane protein</topology>
    </subcellularLocation>
</comment>
<keyword evidence="6 10" id="KW-0067">ATP-binding</keyword>
<comment type="caution">
    <text evidence="12">The sequence shown here is derived from an EMBL/GenBank/DDBJ whole genome shotgun (WGS) entry which is preliminary data.</text>
</comment>
<evidence type="ECO:0000313" key="12">
    <source>
        <dbReference type="EMBL" id="RMB61633.1"/>
    </source>
</evidence>
<evidence type="ECO:0000259" key="11">
    <source>
        <dbReference type="PROSITE" id="PS50893"/>
    </source>
</evidence>
<feature type="domain" description="ABC transporter" evidence="11">
    <location>
        <begin position="8"/>
        <end position="240"/>
    </location>
</feature>
<comment type="similarity">
    <text evidence="2 10">Belongs to the ABC transporter superfamily.</text>
</comment>
<evidence type="ECO:0000256" key="8">
    <source>
        <dbReference type="ARBA" id="ARBA00023136"/>
    </source>
</evidence>
<keyword evidence="7" id="KW-1278">Translocase</keyword>
<keyword evidence="13" id="KW-1185">Reference proteome</keyword>
<dbReference type="GO" id="GO:0006824">
    <property type="term" value="P:cobalt ion transport"/>
    <property type="evidence" value="ECO:0007669"/>
    <property type="project" value="InterPro"/>
</dbReference>
<evidence type="ECO:0000256" key="4">
    <source>
        <dbReference type="ARBA" id="ARBA00022475"/>
    </source>
</evidence>
<gene>
    <name evidence="12" type="ORF">EAX62_03095</name>
</gene>
<organism evidence="12 13">
    <name type="scientific">Tessaracoccus antarcticus</name>
    <dbReference type="NCBI Taxonomy" id="2479848"/>
    <lineage>
        <taxon>Bacteria</taxon>
        <taxon>Bacillati</taxon>
        <taxon>Actinomycetota</taxon>
        <taxon>Actinomycetes</taxon>
        <taxon>Propionibacteriales</taxon>
        <taxon>Propionibacteriaceae</taxon>
        <taxon>Tessaracoccus</taxon>
    </lineage>
</organism>
<dbReference type="PANTHER" id="PTHR43553:SF24">
    <property type="entry name" value="ENERGY-COUPLING FACTOR TRANSPORTER ATP-BINDING PROTEIN ECFA1"/>
    <property type="match status" value="1"/>
</dbReference>
<dbReference type="FunFam" id="3.40.50.300:FF:000224">
    <property type="entry name" value="Energy-coupling factor transporter ATP-binding protein EcfA"/>
    <property type="match status" value="1"/>
</dbReference>
<dbReference type="Gene3D" id="3.40.50.300">
    <property type="entry name" value="P-loop containing nucleotide triphosphate hydrolases"/>
    <property type="match status" value="1"/>
</dbReference>
<dbReference type="GO" id="GO:0016887">
    <property type="term" value="F:ATP hydrolysis activity"/>
    <property type="evidence" value="ECO:0007669"/>
    <property type="project" value="InterPro"/>
</dbReference>
<dbReference type="SMART" id="SM00382">
    <property type="entry name" value="AAA"/>
    <property type="match status" value="1"/>
</dbReference>